<evidence type="ECO:0000256" key="1">
    <source>
        <dbReference type="SAM" id="Phobius"/>
    </source>
</evidence>
<dbReference type="InterPro" id="IPR010627">
    <property type="entry name" value="Prepilin_pept_A24_N"/>
</dbReference>
<dbReference type="Pfam" id="PF06750">
    <property type="entry name" value="A24_N_bact"/>
    <property type="match status" value="1"/>
</dbReference>
<feature type="domain" description="Prepilin peptidase A24 N-terminal" evidence="2">
    <location>
        <begin position="8"/>
        <end position="86"/>
    </location>
</feature>
<protein>
    <submittedName>
        <fullName evidence="3">Prepilin peptidase</fullName>
    </submittedName>
</protein>
<keyword evidence="1" id="KW-0812">Transmembrane</keyword>
<dbReference type="AlphaFoldDB" id="A0A4P6ZJK4"/>
<name>A0A4P6ZJK4_9LACO</name>
<evidence type="ECO:0000313" key="3">
    <source>
        <dbReference type="EMBL" id="QBP17818.1"/>
    </source>
</evidence>
<feature type="transmembrane region" description="Helical" evidence="1">
    <location>
        <begin position="206"/>
        <end position="223"/>
    </location>
</feature>
<evidence type="ECO:0000259" key="2">
    <source>
        <dbReference type="Pfam" id="PF06750"/>
    </source>
</evidence>
<dbReference type="GO" id="GO:0004190">
    <property type="term" value="F:aspartic-type endopeptidase activity"/>
    <property type="evidence" value="ECO:0007669"/>
    <property type="project" value="TreeGrafter"/>
</dbReference>
<dbReference type="OrthoDB" id="9789291at2"/>
<dbReference type="InterPro" id="IPR050882">
    <property type="entry name" value="Prepilin_peptidase/N-MTase"/>
</dbReference>
<dbReference type="GO" id="GO:0005886">
    <property type="term" value="C:plasma membrane"/>
    <property type="evidence" value="ECO:0007669"/>
    <property type="project" value="TreeGrafter"/>
</dbReference>
<feature type="transmembrane region" description="Helical" evidence="1">
    <location>
        <begin position="69"/>
        <end position="91"/>
    </location>
</feature>
<gene>
    <name evidence="3" type="ORF">ELX58_01285</name>
</gene>
<sequence>MINFFKFIVGTVIGSFISLSSIRSYRHESIIFPASHCDHCNHKLRPWELIPIVSFILLRGKCHQCHRPIGFLTLIGELTGGLIFLFNPLTLNGLLEIIFELLFLFIAECDYSYYTIPTWSLISMLTLTILQLITNGKLDVLTFAIILIIYALISLLNHYLKFIGNGDVDLMFLLFLKTDVTTIIYIIAISSFSAIFKYVIHHKHKLIPYAPYLGFAYLLLRSIKK</sequence>
<proteinExistence type="predicted"/>
<evidence type="ECO:0000313" key="4">
    <source>
        <dbReference type="Proteomes" id="UP000294321"/>
    </source>
</evidence>
<feature type="transmembrane region" description="Helical" evidence="1">
    <location>
        <begin position="140"/>
        <end position="160"/>
    </location>
</feature>
<dbReference type="GO" id="GO:0006465">
    <property type="term" value="P:signal peptide processing"/>
    <property type="evidence" value="ECO:0007669"/>
    <property type="project" value="TreeGrafter"/>
</dbReference>
<dbReference type="KEGG" id="lji:ELX58_01285"/>
<accession>A0A4P6ZJK4</accession>
<reference evidence="4" key="1">
    <citation type="submission" date="2018-12" db="EMBL/GenBank/DDBJ databases">
        <title>A new species of lactobacillus.</title>
        <authorList>
            <person name="Jian Y."/>
            <person name="Xin L."/>
            <person name="Hong Z.J."/>
            <person name="Ming L.Z."/>
            <person name="Hong X.Z."/>
        </authorList>
    </citation>
    <scope>NUCLEOTIDE SEQUENCE [LARGE SCALE GENOMIC DNA]</scope>
    <source>
        <strain evidence="4">HSLZ-75</strain>
    </source>
</reference>
<dbReference type="RefSeq" id="WP_133441363.1">
    <property type="nucleotide sequence ID" value="NZ_CP034726.1"/>
</dbReference>
<organism evidence="3 4">
    <name type="scientific">Acetilactobacillus jinshanensis</name>
    <dbReference type="NCBI Taxonomy" id="1720083"/>
    <lineage>
        <taxon>Bacteria</taxon>
        <taxon>Bacillati</taxon>
        <taxon>Bacillota</taxon>
        <taxon>Bacilli</taxon>
        <taxon>Lactobacillales</taxon>
        <taxon>Lactobacillaceae</taxon>
        <taxon>Acetilactobacillus</taxon>
    </lineage>
</organism>
<feature type="transmembrane region" description="Helical" evidence="1">
    <location>
        <begin position="180"/>
        <end position="199"/>
    </location>
</feature>
<feature type="transmembrane region" description="Helical" evidence="1">
    <location>
        <begin position="111"/>
        <end position="133"/>
    </location>
</feature>
<keyword evidence="1" id="KW-0472">Membrane</keyword>
<keyword evidence="1" id="KW-1133">Transmembrane helix</keyword>
<dbReference type="PANTHER" id="PTHR30487">
    <property type="entry name" value="TYPE 4 PREPILIN-LIKE PROTEINS LEADER PEPTIDE-PROCESSING ENZYME"/>
    <property type="match status" value="1"/>
</dbReference>
<keyword evidence="4" id="KW-1185">Reference proteome</keyword>
<dbReference type="PANTHER" id="PTHR30487:SF0">
    <property type="entry name" value="PREPILIN LEADER PEPTIDASE_N-METHYLTRANSFERASE-RELATED"/>
    <property type="match status" value="1"/>
</dbReference>
<dbReference type="EMBL" id="CP034726">
    <property type="protein sequence ID" value="QBP17818.1"/>
    <property type="molecule type" value="Genomic_DNA"/>
</dbReference>
<dbReference type="Proteomes" id="UP000294321">
    <property type="component" value="Chromosome"/>
</dbReference>